<feature type="region of interest" description="Disordered" evidence="1">
    <location>
        <begin position="1"/>
        <end position="54"/>
    </location>
</feature>
<reference evidence="4" key="1">
    <citation type="journal article" date="2015" name="BMC Genomics">
        <title>Draft genome of a commonly misdiagnosed multidrug resistant pathogen Candida auris.</title>
        <authorList>
            <person name="Chatterjee S."/>
            <person name="Alampalli S.V."/>
            <person name="Nageshan R.K."/>
            <person name="Chettiar S.T."/>
            <person name="Joshi S."/>
            <person name="Tatu U.S."/>
        </authorList>
    </citation>
    <scope>NUCLEOTIDE SEQUENCE [LARGE SCALE GENOMIC DNA]</scope>
    <source>
        <strain evidence="4">6684</strain>
    </source>
</reference>
<dbReference type="VEuPathDB" id="FungiDB:CJJ09_002449"/>
<dbReference type="VEuPathDB" id="FungiDB:CJI97_000481"/>
<dbReference type="VEuPathDB" id="FungiDB:CJI96_0003610"/>
<sequence>MPDSDRRPNPQGWIPPKAPYNPYDPTDIRPAEGYPSEFKIPGQEPQGFSSIPKTPTQYQKINETMKKLNYTPRPKSSVYPGQYMVLRRIDTNQRLNTGTRWFGSFLTGSIVVYFAFFYKWNDGHENVLSDFYRYRLLIKEKLVGLSETEYDDLYYPKKANIHLRNVRDAEYIPESMRLTKEGDFALNRPSEKHVLEAQRLQQEQEEELLRQLDKHRDYAQEFIGDKTVKLRSKWWWF</sequence>
<accession>A0A0L0NNN5</accession>
<feature type="transmembrane region" description="Helical" evidence="2">
    <location>
        <begin position="101"/>
        <end position="120"/>
    </location>
</feature>
<dbReference type="VEuPathDB" id="FungiDB:B9J08_000481"/>
<comment type="caution">
    <text evidence="3">The sequence shown here is derived from an EMBL/GenBank/DDBJ whole genome shotgun (WGS) entry which is preliminary data.</text>
</comment>
<dbReference type="VEuPathDB" id="FungiDB:CJJ07_004647"/>
<proteinExistence type="predicted"/>
<dbReference type="EMBL" id="LGST01000066">
    <property type="protein sequence ID" value="KND95624.1"/>
    <property type="molecule type" value="Genomic_DNA"/>
</dbReference>
<evidence type="ECO:0000313" key="3">
    <source>
        <dbReference type="EMBL" id="KND95624.1"/>
    </source>
</evidence>
<evidence type="ECO:0000256" key="1">
    <source>
        <dbReference type="SAM" id="MobiDB-lite"/>
    </source>
</evidence>
<dbReference type="AlphaFoldDB" id="A0A0L0NNN5"/>
<keyword evidence="2" id="KW-0472">Membrane</keyword>
<keyword evidence="2" id="KW-1133">Transmembrane helix</keyword>
<dbReference type="Proteomes" id="UP000037122">
    <property type="component" value="Unassembled WGS sequence"/>
</dbReference>
<dbReference type="VEuPathDB" id="FungiDB:QG37_07939"/>
<gene>
    <name evidence="3" type="ORF">QG37_07939</name>
</gene>
<keyword evidence="2" id="KW-0812">Transmembrane</keyword>
<organism evidence="3 4">
    <name type="scientific">Candidozyma auris</name>
    <name type="common">Yeast</name>
    <name type="synonym">Candida auris</name>
    <dbReference type="NCBI Taxonomy" id="498019"/>
    <lineage>
        <taxon>Eukaryota</taxon>
        <taxon>Fungi</taxon>
        <taxon>Dikarya</taxon>
        <taxon>Ascomycota</taxon>
        <taxon>Saccharomycotina</taxon>
        <taxon>Pichiomycetes</taxon>
        <taxon>Metschnikowiaceae</taxon>
        <taxon>Candidozyma</taxon>
    </lineage>
</organism>
<evidence type="ECO:0000313" key="4">
    <source>
        <dbReference type="Proteomes" id="UP000037122"/>
    </source>
</evidence>
<name>A0A0L0NNN5_CANAR</name>
<protein>
    <submittedName>
        <fullName evidence="3">Uncharacterized protein</fullName>
    </submittedName>
</protein>
<evidence type="ECO:0000256" key="2">
    <source>
        <dbReference type="SAM" id="Phobius"/>
    </source>
</evidence>